<dbReference type="Pfam" id="PF08281">
    <property type="entry name" value="Sigma70_r4_2"/>
    <property type="match status" value="1"/>
</dbReference>
<dbReference type="PANTHER" id="PTHR43133">
    <property type="entry name" value="RNA POLYMERASE ECF-TYPE SIGMA FACTO"/>
    <property type="match status" value="1"/>
</dbReference>
<dbReference type="InterPro" id="IPR014284">
    <property type="entry name" value="RNA_pol_sigma-70_dom"/>
</dbReference>
<protein>
    <submittedName>
        <fullName evidence="7">RNA polymerase sigma factor</fullName>
    </submittedName>
</protein>
<name>A0ABP8UEN1_9ACTN</name>
<keyword evidence="3" id="KW-0731">Sigma factor</keyword>
<evidence type="ECO:0000259" key="5">
    <source>
        <dbReference type="Pfam" id="PF04542"/>
    </source>
</evidence>
<dbReference type="Pfam" id="PF04542">
    <property type="entry name" value="Sigma70_r2"/>
    <property type="match status" value="1"/>
</dbReference>
<feature type="domain" description="RNA polymerase sigma factor 70 region 4 type 2" evidence="6">
    <location>
        <begin position="129"/>
        <end position="180"/>
    </location>
</feature>
<evidence type="ECO:0000256" key="2">
    <source>
        <dbReference type="ARBA" id="ARBA00023015"/>
    </source>
</evidence>
<feature type="domain" description="RNA polymerase sigma-70 region 2" evidence="5">
    <location>
        <begin position="30"/>
        <end position="97"/>
    </location>
</feature>
<dbReference type="InterPro" id="IPR013324">
    <property type="entry name" value="RNA_pol_sigma_r3/r4-like"/>
</dbReference>
<dbReference type="SUPFAM" id="SSF88659">
    <property type="entry name" value="Sigma3 and sigma4 domains of RNA polymerase sigma factors"/>
    <property type="match status" value="1"/>
</dbReference>
<keyword evidence="8" id="KW-1185">Reference proteome</keyword>
<dbReference type="EMBL" id="BAABHK010000008">
    <property type="protein sequence ID" value="GAA4630342.1"/>
    <property type="molecule type" value="Genomic_DNA"/>
</dbReference>
<dbReference type="InterPro" id="IPR039425">
    <property type="entry name" value="RNA_pol_sigma-70-like"/>
</dbReference>
<keyword evidence="4" id="KW-0804">Transcription</keyword>
<evidence type="ECO:0000256" key="1">
    <source>
        <dbReference type="ARBA" id="ARBA00010641"/>
    </source>
</evidence>
<accession>A0ABP8UEN1</accession>
<proteinExistence type="inferred from homology"/>
<dbReference type="SUPFAM" id="SSF88946">
    <property type="entry name" value="Sigma2 domain of RNA polymerase sigma factors"/>
    <property type="match status" value="1"/>
</dbReference>
<dbReference type="PANTHER" id="PTHR43133:SF25">
    <property type="entry name" value="RNA POLYMERASE SIGMA FACTOR RFAY-RELATED"/>
    <property type="match status" value="1"/>
</dbReference>
<evidence type="ECO:0000256" key="4">
    <source>
        <dbReference type="ARBA" id="ARBA00023163"/>
    </source>
</evidence>
<evidence type="ECO:0000256" key="3">
    <source>
        <dbReference type="ARBA" id="ARBA00023082"/>
    </source>
</evidence>
<gene>
    <name evidence="7" type="ORF">GCM10023196_055320</name>
</gene>
<evidence type="ECO:0000259" key="6">
    <source>
        <dbReference type="Pfam" id="PF08281"/>
    </source>
</evidence>
<comment type="caution">
    <text evidence="7">The sequence shown here is derived from an EMBL/GenBank/DDBJ whole genome shotgun (WGS) entry which is preliminary data.</text>
</comment>
<evidence type="ECO:0000313" key="7">
    <source>
        <dbReference type="EMBL" id="GAA4630342.1"/>
    </source>
</evidence>
<dbReference type="RefSeq" id="WP_345433987.1">
    <property type="nucleotide sequence ID" value="NZ_BAABHK010000008.1"/>
</dbReference>
<dbReference type="InterPro" id="IPR036388">
    <property type="entry name" value="WH-like_DNA-bd_sf"/>
</dbReference>
<dbReference type="InterPro" id="IPR007627">
    <property type="entry name" value="RNA_pol_sigma70_r2"/>
</dbReference>
<reference evidence="8" key="1">
    <citation type="journal article" date="2019" name="Int. J. Syst. Evol. Microbiol.">
        <title>The Global Catalogue of Microorganisms (GCM) 10K type strain sequencing project: providing services to taxonomists for standard genome sequencing and annotation.</title>
        <authorList>
            <consortium name="The Broad Institute Genomics Platform"/>
            <consortium name="The Broad Institute Genome Sequencing Center for Infectious Disease"/>
            <person name="Wu L."/>
            <person name="Ma J."/>
        </authorList>
    </citation>
    <scope>NUCLEOTIDE SEQUENCE [LARGE SCALE GENOMIC DNA]</scope>
    <source>
        <strain evidence="8">JCM 17939</strain>
    </source>
</reference>
<comment type="similarity">
    <text evidence="1">Belongs to the sigma-70 factor family. ECF subfamily.</text>
</comment>
<organism evidence="7 8">
    <name type="scientific">Actinoallomurus vinaceus</name>
    <dbReference type="NCBI Taxonomy" id="1080074"/>
    <lineage>
        <taxon>Bacteria</taxon>
        <taxon>Bacillati</taxon>
        <taxon>Actinomycetota</taxon>
        <taxon>Actinomycetes</taxon>
        <taxon>Streptosporangiales</taxon>
        <taxon>Thermomonosporaceae</taxon>
        <taxon>Actinoallomurus</taxon>
    </lineage>
</organism>
<dbReference type="InterPro" id="IPR013249">
    <property type="entry name" value="RNA_pol_sigma70_r4_t2"/>
</dbReference>
<dbReference type="Proteomes" id="UP001501442">
    <property type="component" value="Unassembled WGS sequence"/>
</dbReference>
<keyword evidence="2" id="KW-0805">Transcription regulation</keyword>
<sequence>MTAARPVGKEFDDAELIVASYKDPETFATLFDRYADDIHRYAARRVGTAHADDIVAETFLVAFRRRTSYDTTRRMARPWLYGIATNLLARHRREEERLYRALQRTGVDPLPEPMANAVVARVAAQSHHRALAAALAGLKPRDRDTLLLLAWGGLTYEEVAEALDVPVGTVRSRIHRARKKTREALGTTTDLIDGD</sequence>
<dbReference type="Gene3D" id="1.10.1740.10">
    <property type="match status" value="1"/>
</dbReference>
<dbReference type="Gene3D" id="1.10.10.10">
    <property type="entry name" value="Winged helix-like DNA-binding domain superfamily/Winged helix DNA-binding domain"/>
    <property type="match status" value="1"/>
</dbReference>
<evidence type="ECO:0000313" key="8">
    <source>
        <dbReference type="Proteomes" id="UP001501442"/>
    </source>
</evidence>
<dbReference type="NCBIfam" id="TIGR02937">
    <property type="entry name" value="sigma70-ECF"/>
    <property type="match status" value="1"/>
</dbReference>
<dbReference type="CDD" id="cd06171">
    <property type="entry name" value="Sigma70_r4"/>
    <property type="match status" value="1"/>
</dbReference>
<dbReference type="InterPro" id="IPR013325">
    <property type="entry name" value="RNA_pol_sigma_r2"/>
</dbReference>